<proteinExistence type="predicted"/>
<comment type="caution">
    <text evidence="1">The sequence shown here is derived from an EMBL/GenBank/DDBJ whole genome shotgun (WGS) entry which is preliminary data.</text>
</comment>
<gene>
    <name evidence="1" type="ORF">BCAMP_12603</name>
</gene>
<reference evidence="1 2" key="1">
    <citation type="submission" date="2012-12" db="EMBL/GenBank/DDBJ databases">
        <title>Novel taxa of Listeriaceae from agricultural environments in the United States.</title>
        <authorList>
            <person name="den Bakker H.C."/>
            <person name="Allred A."/>
            <person name="Warchocki S."/>
            <person name="Wright E.M."/>
            <person name="Burrell A."/>
            <person name="Nightingale K.K."/>
            <person name="Kephart D."/>
            <person name="Wiedmann M."/>
        </authorList>
    </citation>
    <scope>NUCLEOTIDE SEQUENCE [LARGE SCALE GENOMIC DNA]</scope>
    <source>
        <strain evidence="1 2">FSL F6-1037</strain>
    </source>
</reference>
<dbReference type="Proteomes" id="UP000019243">
    <property type="component" value="Unassembled WGS sequence"/>
</dbReference>
<sequence length="138" mass="16425">MIHERKDFEYLICTSSEADEVNHQILLNCLNEKYPFFEGDSDNPEFKMKLISEEAKENDVIQFSFNIKRTYRLNSIEVWKKEKGSSSRYDKGILFYEENSELLLGRWGDWLFSENDKELQEKDRRISKLEGACEYEGS</sequence>
<dbReference type="EMBL" id="AODH01000077">
    <property type="protein sequence ID" value="EUJ34198.1"/>
    <property type="molecule type" value="Genomic_DNA"/>
</dbReference>
<keyword evidence="2" id="KW-1185">Reference proteome</keyword>
<name>W7CM54_9LIST</name>
<organism evidence="1 2">
    <name type="scientific">Brochothrix campestris FSL F6-1037</name>
    <dbReference type="NCBI Taxonomy" id="1265861"/>
    <lineage>
        <taxon>Bacteria</taxon>
        <taxon>Bacillati</taxon>
        <taxon>Bacillota</taxon>
        <taxon>Bacilli</taxon>
        <taxon>Bacillales</taxon>
        <taxon>Listeriaceae</taxon>
        <taxon>Brochothrix</taxon>
    </lineage>
</organism>
<dbReference type="RefSeq" id="WP_035315786.1">
    <property type="nucleotide sequence ID" value="NZ_AODH01000077.1"/>
</dbReference>
<dbReference type="AlphaFoldDB" id="W7CM54"/>
<protein>
    <submittedName>
        <fullName evidence="1">Uncharacterized protein</fullName>
    </submittedName>
</protein>
<evidence type="ECO:0000313" key="1">
    <source>
        <dbReference type="EMBL" id="EUJ34198.1"/>
    </source>
</evidence>
<evidence type="ECO:0000313" key="2">
    <source>
        <dbReference type="Proteomes" id="UP000019243"/>
    </source>
</evidence>
<dbReference type="STRING" id="1265861.BCAMP_12603"/>
<accession>W7CM54</accession>